<evidence type="ECO:0000313" key="2">
    <source>
        <dbReference type="Proteomes" id="UP001172386"/>
    </source>
</evidence>
<accession>A0ACC3A953</accession>
<dbReference type="Proteomes" id="UP001172386">
    <property type="component" value="Unassembled WGS sequence"/>
</dbReference>
<comment type="caution">
    <text evidence="1">The sequence shown here is derived from an EMBL/GenBank/DDBJ whole genome shotgun (WGS) entry which is preliminary data.</text>
</comment>
<protein>
    <submittedName>
        <fullName evidence="1">rRNA-processing protein bfr2</fullName>
    </submittedName>
</protein>
<proteinExistence type="predicted"/>
<keyword evidence="2" id="KW-1185">Reference proteome</keyword>
<gene>
    <name evidence="1" type="primary">BFR2</name>
    <name evidence="1" type="ORF">H2198_004311</name>
</gene>
<organism evidence="1 2">
    <name type="scientific">Neophaeococcomyces mojaviensis</name>
    <dbReference type="NCBI Taxonomy" id="3383035"/>
    <lineage>
        <taxon>Eukaryota</taxon>
        <taxon>Fungi</taxon>
        <taxon>Dikarya</taxon>
        <taxon>Ascomycota</taxon>
        <taxon>Pezizomycotina</taxon>
        <taxon>Eurotiomycetes</taxon>
        <taxon>Chaetothyriomycetidae</taxon>
        <taxon>Chaetothyriales</taxon>
        <taxon>Chaetothyriales incertae sedis</taxon>
        <taxon>Neophaeococcomyces</taxon>
    </lineage>
</organism>
<dbReference type="EMBL" id="JAPDRQ010000064">
    <property type="protein sequence ID" value="KAJ9657436.1"/>
    <property type="molecule type" value="Genomic_DNA"/>
</dbReference>
<name>A0ACC3A953_9EURO</name>
<sequence>MSRLRKDVEALTLGKKKARGKLSLSHLSAFAKAGVDYDPEDEHIDSEHKDDGTSGSEEEFGGREHYQAVGKSRLRKQETAPLDSKYGGVAVSRKALEVDEDDDDDPFAPQDDDDDNDPFDTAGADKGKTSDEEANVDLHQDVGEIDEDDSIDSDEAFGESDDGKFKKFKFRGSKSNRVATEDDEAASDEEASDVLSESEDDDVSDEVMDGMDDVEEDLEHDSDDDDDDDDDDDASEDVDEESDAVEEEQDRPSTSKKREDLKAYLSTEAKTLASNLSQAASADAKKGVAVKRQYSTFDRLLDARIKLQKGFTASDELATNSSSFGSEAEGALKRAQDAALQLYNTINSFRHSFTPMSTSISDSQSKKRKRSSPATNLDDLDSMWTTMQEFENELLPWRRTTLDKWSGKIKVSDPTRAPTAGKAKFLDSAADEKLTAVLNTYIINEQDKHFRSQAEDQEAAQSEDEHKESFKYDDTFLYQSLLRDLITTRSATNTTSIPIITQKLHPSGNRQNKSVRDTKASKGRKIRYTVHEKLQNFMAAEGDTGRDTAMWTERGKDEFFGSLFGQDRALMEDDDEEMEGGEDVDGAEVEALRLFRT</sequence>
<reference evidence="1" key="1">
    <citation type="submission" date="2022-10" db="EMBL/GenBank/DDBJ databases">
        <title>Culturing micro-colonial fungi from biological soil crusts in the Mojave desert and describing Neophaeococcomyces mojavensis, and introducing the new genera and species Taxawa tesnikishii.</title>
        <authorList>
            <person name="Kurbessoian T."/>
            <person name="Stajich J.E."/>
        </authorList>
    </citation>
    <scope>NUCLEOTIDE SEQUENCE</scope>
    <source>
        <strain evidence="1">JES_112</strain>
    </source>
</reference>
<evidence type="ECO:0000313" key="1">
    <source>
        <dbReference type="EMBL" id="KAJ9657436.1"/>
    </source>
</evidence>